<evidence type="ECO:0000256" key="8">
    <source>
        <dbReference type="SAM" id="MobiDB-lite"/>
    </source>
</evidence>
<feature type="compositionally biased region" description="Polar residues" evidence="8">
    <location>
        <begin position="153"/>
        <end position="167"/>
    </location>
</feature>
<feature type="domain" description="RRM" evidence="9">
    <location>
        <begin position="477"/>
        <end position="564"/>
    </location>
</feature>
<dbReference type="InterPro" id="IPR052056">
    <property type="entry name" value="Mono-ARTD/PARP"/>
</dbReference>
<evidence type="ECO:0000259" key="10">
    <source>
        <dbReference type="PROSITE" id="PS51059"/>
    </source>
</evidence>
<dbReference type="EC" id="2.4.2.-" evidence="7"/>
<dbReference type="InterPro" id="IPR037197">
    <property type="entry name" value="WWE_dom_sf"/>
</dbReference>
<keyword evidence="5" id="KW-0539">Nucleus</keyword>
<proteinExistence type="predicted"/>
<dbReference type="SUPFAM" id="SSF54928">
    <property type="entry name" value="RNA-binding domain, RBD"/>
    <property type="match status" value="3"/>
</dbReference>
<gene>
    <name evidence="12" type="ORF">ACJMK2_006424</name>
</gene>
<evidence type="ECO:0000256" key="3">
    <source>
        <dbReference type="ARBA" id="ARBA00022679"/>
    </source>
</evidence>
<feature type="compositionally biased region" description="Low complexity" evidence="8">
    <location>
        <begin position="307"/>
        <end position="321"/>
    </location>
</feature>
<evidence type="ECO:0000259" key="9">
    <source>
        <dbReference type="PROSITE" id="PS50102"/>
    </source>
</evidence>
<dbReference type="InterPro" id="IPR043472">
    <property type="entry name" value="Macro_dom-like"/>
</dbReference>
<organism evidence="12 13">
    <name type="scientific">Sinanodonta woodiana</name>
    <name type="common">Chinese pond mussel</name>
    <name type="synonym">Anodonta woodiana</name>
    <dbReference type="NCBI Taxonomy" id="1069815"/>
    <lineage>
        <taxon>Eukaryota</taxon>
        <taxon>Metazoa</taxon>
        <taxon>Spiralia</taxon>
        <taxon>Lophotrochozoa</taxon>
        <taxon>Mollusca</taxon>
        <taxon>Bivalvia</taxon>
        <taxon>Autobranchia</taxon>
        <taxon>Heteroconchia</taxon>
        <taxon>Palaeoheterodonta</taxon>
        <taxon>Unionida</taxon>
        <taxon>Unionoidea</taxon>
        <taxon>Unionidae</taxon>
        <taxon>Unioninae</taxon>
        <taxon>Sinanodonta</taxon>
    </lineage>
</organism>
<evidence type="ECO:0000256" key="1">
    <source>
        <dbReference type="ARBA" id="ARBA00004123"/>
    </source>
</evidence>
<keyword evidence="6" id="KW-0694">RNA-binding</keyword>
<feature type="domain" description="PARP catalytic" evidence="10">
    <location>
        <begin position="2240"/>
        <end position="2437"/>
    </location>
</feature>
<evidence type="ECO:0000313" key="13">
    <source>
        <dbReference type="Proteomes" id="UP001634394"/>
    </source>
</evidence>
<protein>
    <recommendedName>
        <fullName evidence="7">Poly [ADP-ribose] polymerase</fullName>
        <shortName evidence="7">PARP</shortName>
        <ecNumber evidence="7">2.4.2.-</ecNumber>
    </recommendedName>
</protein>
<feature type="compositionally biased region" description="Basic and acidic residues" evidence="8">
    <location>
        <begin position="354"/>
        <end position="363"/>
    </location>
</feature>
<dbReference type="InterPro" id="IPR035979">
    <property type="entry name" value="RBD_domain_sf"/>
</dbReference>
<dbReference type="PROSITE" id="PS51154">
    <property type="entry name" value="MACRO"/>
    <property type="match status" value="3"/>
</dbReference>
<keyword evidence="2 7" id="KW-0328">Glycosyltransferase</keyword>
<evidence type="ECO:0000256" key="4">
    <source>
        <dbReference type="ARBA" id="ARBA00023027"/>
    </source>
</evidence>
<dbReference type="SMART" id="SM00506">
    <property type="entry name" value="A1pp"/>
    <property type="match status" value="3"/>
</dbReference>
<evidence type="ECO:0000256" key="5">
    <source>
        <dbReference type="ARBA" id="ARBA00023242"/>
    </source>
</evidence>
<dbReference type="CDD" id="cd02903">
    <property type="entry name" value="Macro_BAL-like"/>
    <property type="match status" value="1"/>
</dbReference>
<keyword evidence="13" id="KW-1185">Reference proteome</keyword>
<feature type="region of interest" description="Disordered" evidence="8">
    <location>
        <begin position="142"/>
        <end position="173"/>
    </location>
</feature>
<dbReference type="EMBL" id="JBJQND010000010">
    <property type="protein sequence ID" value="KAL3864769.1"/>
    <property type="molecule type" value="Genomic_DNA"/>
</dbReference>
<dbReference type="Pfam" id="PF01661">
    <property type="entry name" value="Macro"/>
    <property type="match status" value="3"/>
</dbReference>
<dbReference type="InterPro" id="IPR002589">
    <property type="entry name" value="Macro_dom"/>
</dbReference>
<dbReference type="PANTHER" id="PTHR14453">
    <property type="entry name" value="PARP/ZINC FINGER CCCH TYPE DOMAIN CONTAINING PROTEIN"/>
    <property type="match status" value="1"/>
</dbReference>
<feature type="domain" description="Macro" evidence="11">
    <location>
        <begin position="1634"/>
        <end position="1819"/>
    </location>
</feature>
<dbReference type="FunFam" id="3.90.228.10:FF:000008">
    <property type="entry name" value="Poly [ADP-ribose] polymerase"/>
    <property type="match status" value="1"/>
</dbReference>
<dbReference type="Gene3D" id="3.40.220.10">
    <property type="entry name" value="Leucine Aminopeptidase, subunit E, domain 1"/>
    <property type="match status" value="3"/>
</dbReference>
<dbReference type="Gene3D" id="3.90.228.10">
    <property type="match status" value="1"/>
</dbReference>
<name>A0ABD3VT44_SINWO</name>
<accession>A0ABD3VT44</accession>
<dbReference type="PANTHER" id="PTHR14453:SF102">
    <property type="entry name" value="PROTEIN MONO-ADP-RIBOSYLTRANSFERASE PARP14-LIKE"/>
    <property type="match status" value="1"/>
</dbReference>
<dbReference type="InterPro" id="IPR057044">
    <property type="entry name" value="PARP14_KH_1"/>
</dbReference>
<sequence length="2437" mass="272854">MAKLQPGDVAKRCLCINGVPGDVQINEICVNFTGLFDVHVAKNGKHVFLFKDEQAALLQLQQTPKITLKHGRAPNNNICLTVNRCDVDDINTSWLIPNQSKVEQGTSYFNEAAAEEPLYQNPAQFLSFNNEQTYEWNWGNNPNQHQQMHEWNRGNNPNQHQQPTDTSAIHPPPGMGSYGPGWGQYPHPNQYYPGFQHPPGSGQNFYQDGNQQIPSMPNPSHFAHGPWYGPGFPPYGPQGMGYPSTGGMHEGRDQQVPPAIYQWGSMTQPHGVQMPHTNEPGPGSGHLPQYSQHLQHGPPPPFESSKDGSSVTKVKSSVSDTTSDDHNKETKLQPYMATKSPSQKEAVSPEDVATVDRDEFPEIKKKKQEGQGGTAVKNNEKDEPVIKMKVTKLPEDTTEDTLMNYFENRRRSGGGTIKSIEYHPATSSAIIEFEEVEAIDRVLNKAPLLFLKKQISVEEYVEEVEDTEEEEEEPSCRTIEVRGFAENTSEEVLEMYFENTKRSGGGEVTSVVIEGGVALVTFLDKDVVSSVLEREHTVDGQSLTVTLHVPKKKPSAMEVEEEEDEPLCTIEVRGYKTMSEDTLQMYFENTKRSGGDEIIKFELIKTDRIIFITFASEEVAKNVAEREHVVGGCNLKVKLYVPPKRKSARNLSRTTSNEPEESVPHCTIEVKGVSQKICGTLQFYFENTKRSGGDEIVKFEHKETDEIAYITFGSEDVAKRVVSHGQHKVEGQLLEVKLYIPPPPRPIYDDRVLLTGFTSKVTQDGLTNFLEAKTGLTPVKYVYGEDEGKVIITFQETIDFEKLEEACKKRPLEGSYLVPSKVYVSNSIIISNLKTTTTEDTIQLYFENEKRSYGGPVEKVEFKREEEYCLVFFEDHTICDRVLQRKHKIDGSELQVSIYYESLGRISEDDNGPSFKPPKPLKLEMLEFAKMQFLMRSEPNRTALEKQLQDCFTQIQWPKTETDCTILTCTLTSDVPDCKKKALTWAKQAEQNLHDFLKVISVHNLEVFQEIFETVLQNIQNLTIAKPDGVALFVKNVQFCIQVVGHKAVATVVVKDIEDIIKKAESDFDRKKKQTKETLTNLKYYQLRLLLAQKYPSKTEKQFNGLKVKINTNKNEIVFEGLMEDIRVAKVVMYETIHNAAVTQLKNLPEGRLVLYKSKEVKDYIVAKLKSKKLAGVWDVEGSNLNIYANSDEAVVQSAHIINDSVKEHQRDLKSSQRSAIESQQWKDKMKNLEQQNHGKLHVVLAPDYSKLCLYFTDDILGLVCEEVDDFLSRNTILEQLVACNSGMIKLIEKKDNNEVDKIAKDLSHCYVQITIQSKGGFLVRGNQEGISQATYRLQQLVQKINHCDHELIKPGIAQYMESKGREHIFAVENQIPCVIQLKEQEQYGSGKNEEEPERFGMVGTRGSGPAIQAECKSYGLEKIFSALGDITEIDVDVLVNAADPKLEHRGGVAKAMVDKGGRDIREECMQHVRKNGHLAEGEIHVTSAGHLRAKIIIHAVSPVWKGGHNNEEEVLRETIFKCMETAAKNKLKSIAIPALGSGVFGWPPDKSTKVIAEAVKDFFREDQESSIMEVYLSDINPETVRYFTEALEKSFGKQRVTEVKQRPTPTPRNIKGFTLPGAVAVMPRMPVDVLSSQPSNFGRILVKVVKGEMASEKVEVIVNTTSKSLDLTNGAVSQSLLTKGGQTLQDECKKKYPNGIKDGDIAVTGGGHLSCKIVCHLALAKWTDETKSKKMLNVLMKKCLDQCEKNGYTSIAFPALGTGNLGFPKDIVAKEMFKHISTYSRDNPSSSVTDVRFVVYQKDIPTVQAFESAQQEWSSSGTGLGTLTRQNIQSSQYEEAMDTDDSSGFADGFTFGKINVKIYQGDITQENSDCIVNSSNEDLDLSRGAVSVAIMKKGRKQLEDECKAKADDMKKNGIAVTKGYGLNCKHLIHVVAVDSNKWAPIINKCLLKAEELKARSIAFPALGTGVGVPPAEIASVMYKAITDFQASGAKSVTEVRIVIFQDQMVQAFVDAARNYGSGAKPRTTKIFGGSNKQAPRKVQIDLTSTVWIDVYAWEKRTLDAAISKLDNLIKNDFSKADFSESIVKTFSHTQVSALQRLADQSRVQLTIDPKIGRITIEGIADGIMTVSNGIHRLIREADKKEQEKKSAELLKKLVQWYFVVITTECSELKEYPADVNFLIETAYKDNKPFVTFFTDDGEECKIDFSKMEECSVQDPSEALTVVRKDLIQEMALSELPATWAKMAPNENLKVVNLQSTDKEYQDVQQKFLQSVGGNKTISKLERIQNRTLYQQYEAKKKLIEQNNRGHPNESSLWHGTSVDSVDSISMHGFNRSYCGKNAVAYGDGVYFAKNASYSASDIYSRPDSSGNKKMYLCRVLTGQYTIGKSGMRVAPAKSSSNPNDLYDSVVNNINSPEIFVIFNDTQAIPEYLITFK</sequence>
<dbReference type="InterPro" id="IPR057051">
    <property type="entry name" value="PARP14_RPM_1"/>
</dbReference>
<dbReference type="GO" id="GO:0003723">
    <property type="term" value="F:RNA binding"/>
    <property type="evidence" value="ECO:0007669"/>
    <property type="project" value="UniProtKB-UniRule"/>
</dbReference>
<feature type="domain" description="Macro" evidence="11">
    <location>
        <begin position="1411"/>
        <end position="1596"/>
    </location>
</feature>
<dbReference type="Pfam" id="PF23085">
    <property type="entry name" value="RRM_PARP14_3"/>
    <property type="match status" value="4"/>
</dbReference>
<dbReference type="InterPro" id="IPR000504">
    <property type="entry name" value="RRM_dom"/>
</dbReference>
<feature type="region of interest" description="Disordered" evidence="8">
    <location>
        <begin position="265"/>
        <end position="377"/>
    </location>
</feature>
<comment type="subcellular location">
    <subcellularLocation>
        <location evidence="1">Nucleus</location>
    </subcellularLocation>
</comment>
<comment type="caution">
    <text evidence="12">The sequence shown here is derived from an EMBL/GenBank/DDBJ whole genome shotgun (WGS) entry which is preliminary data.</text>
</comment>
<feature type="domain" description="RRM" evidence="9">
    <location>
        <begin position="826"/>
        <end position="903"/>
    </location>
</feature>
<dbReference type="SUPFAM" id="SSF117839">
    <property type="entry name" value="WWE domain"/>
    <property type="match status" value="1"/>
</dbReference>
<feature type="domain" description="RRM" evidence="9">
    <location>
        <begin position="386"/>
        <end position="462"/>
    </location>
</feature>
<dbReference type="GO" id="GO:0005634">
    <property type="term" value="C:nucleus"/>
    <property type="evidence" value="ECO:0007669"/>
    <property type="project" value="UniProtKB-SubCell"/>
</dbReference>
<dbReference type="SUPFAM" id="SSF52949">
    <property type="entry name" value="Macro domain-like"/>
    <property type="match status" value="3"/>
</dbReference>
<feature type="domain" description="Macro" evidence="11">
    <location>
        <begin position="1848"/>
        <end position="2021"/>
    </location>
</feature>
<evidence type="ECO:0000259" key="11">
    <source>
        <dbReference type="PROSITE" id="PS51154"/>
    </source>
</evidence>
<keyword evidence="3 7" id="KW-0808">Transferase</keyword>
<dbReference type="SMART" id="SM00360">
    <property type="entry name" value="RRM"/>
    <property type="match status" value="5"/>
</dbReference>
<dbReference type="InterPro" id="IPR012317">
    <property type="entry name" value="Poly(ADP-ribose)pol_cat_dom"/>
</dbReference>
<dbReference type="Gene3D" id="3.30.70.330">
    <property type="match status" value="5"/>
</dbReference>
<dbReference type="Gene3D" id="3.30.720.50">
    <property type="match status" value="1"/>
</dbReference>
<keyword evidence="4 7" id="KW-0520">NAD</keyword>
<dbReference type="InterPro" id="IPR012677">
    <property type="entry name" value="Nucleotide-bd_a/b_plait_sf"/>
</dbReference>
<dbReference type="Proteomes" id="UP001634394">
    <property type="component" value="Unassembled WGS sequence"/>
</dbReference>
<dbReference type="PROSITE" id="PS51059">
    <property type="entry name" value="PARP_CATALYTIC"/>
    <property type="match status" value="1"/>
</dbReference>
<dbReference type="CDD" id="cd12547">
    <property type="entry name" value="RRM1_2_PAR10"/>
    <property type="match status" value="3"/>
</dbReference>
<dbReference type="SUPFAM" id="SSF56399">
    <property type="entry name" value="ADP-ribosylation"/>
    <property type="match status" value="1"/>
</dbReference>
<dbReference type="Pfam" id="PF23084">
    <property type="entry name" value="KH_PARP14_1"/>
    <property type="match status" value="1"/>
</dbReference>
<evidence type="ECO:0000256" key="7">
    <source>
        <dbReference type="RuleBase" id="RU362114"/>
    </source>
</evidence>
<dbReference type="CDD" id="cd02907">
    <property type="entry name" value="Macro_Af1521_BAL-like"/>
    <property type="match status" value="1"/>
</dbReference>
<dbReference type="Pfam" id="PF00644">
    <property type="entry name" value="PARP"/>
    <property type="match status" value="1"/>
</dbReference>
<dbReference type="GO" id="GO:0003950">
    <property type="term" value="F:NAD+ poly-ADP-ribosyltransferase activity"/>
    <property type="evidence" value="ECO:0007669"/>
    <property type="project" value="UniProtKB-UniRule"/>
</dbReference>
<evidence type="ECO:0000256" key="6">
    <source>
        <dbReference type="PROSITE-ProRule" id="PRU00176"/>
    </source>
</evidence>
<dbReference type="Pfam" id="PF23222">
    <property type="entry name" value="RRM_PARP14_1"/>
    <property type="match status" value="1"/>
</dbReference>
<dbReference type="PROSITE" id="PS50102">
    <property type="entry name" value="RRM"/>
    <property type="match status" value="3"/>
</dbReference>
<reference evidence="12 13" key="1">
    <citation type="submission" date="2024-11" db="EMBL/GenBank/DDBJ databases">
        <title>Chromosome-level genome assembly of the freshwater bivalve Anodonta woodiana.</title>
        <authorList>
            <person name="Chen X."/>
        </authorList>
    </citation>
    <scope>NUCLEOTIDE SEQUENCE [LARGE SCALE GENOMIC DNA]</scope>
    <source>
        <strain evidence="12">MN2024</strain>
        <tissue evidence="12">Gills</tissue>
    </source>
</reference>
<evidence type="ECO:0000256" key="2">
    <source>
        <dbReference type="ARBA" id="ARBA00022676"/>
    </source>
</evidence>
<dbReference type="InterPro" id="IPR034464">
    <property type="entry name" value="PAR10_RRM1_2"/>
</dbReference>
<evidence type="ECO:0000313" key="12">
    <source>
        <dbReference type="EMBL" id="KAL3864769.1"/>
    </source>
</evidence>
<dbReference type="CDD" id="cd01439">
    <property type="entry name" value="TCCD_inducible_PARP_like"/>
    <property type="match status" value="1"/>
</dbReference>